<proteinExistence type="predicted"/>
<dbReference type="InterPro" id="IPR046500">
    <property type="entry name" value="DUF6678"/>
</dbReference>
<dbReference type="RefSeq" id="WP_068998784.1">
    <property type="nucleotide sequence ID" value="NZ_MDTQ01000001.1"/>
</dbReference>
<comment type="caution">
    <text evidence="1">The sequence shown here is derived from an EMBL/GenBank/DDBJ whole genome shotgun (WGS) entry which is preliminary data.</text>
</comment>
<dbReference type="Proteomes" id="UP000094291">
    <property type="component" value="Unassembled WGS sequence"/>
</dbReference>
<reference evidence="1 2" key="1">
    <citation type="submission" date="2016-08" db="EMBL/GenBank/DDBJ databases">
        <authorList>
            <person name="Seilhamer J.J."/>
        </authorList>
    </citation>
    <scope>NUCLEOTIDE SEQUENCE [LARGE SCALE GENOMIC DNA]</scope>
    <source>
        <strain evidence="1 2">PH27A</strain>
    </source>
</reference>
<sequence length="131" mass="15183">MRKTLDVAISRYSCALMNNTKWKEVLTILADARHPFQLASVGQEKFGIEEILSMDALERTYVKDVLVGGPIMYKDIYALRFPRFKSYRNPQTGRVQHSEDASDAVLKRLCQLGELPLEVMEEYAYIWGYRD</sequence>
<name>A0A1E2VB17_9GAMM</name>
<dbReference type="AlphaFoldDB" id="A0A1E2VB17"/>
<accession>A0A1E2VB17</accession>
<dbReference type="EMBL" id="MDTQ01000001">
    <property type="protein sequence ID" value="ODC04026.1"/>
    <property type="molecule type" value="Genomic_DNA"/>
</dbReference>
<protein>
    <submittedName>
        <fullName evidence="1">Uncharacterized protein</fullName>
    </submittedName>
</protein>
<dbReference type="STRING" id="197479.BFW38_11245"/>
<evidence type="ECO:0000313" key="2">
    <source>
        <dbReference type="Proteomes" id="UP000094291"/>
    </source>
</evidence>
<organism evidence="1 2">
    <name type="scientific">Terasakiispira papahanaumokuakeensis</name>
    <dbReference type="NCBI Taxonomy" id="197479"/>
    <lineage>
        <taxon>Bacteria</taxon>
        <taxon>Pseudomonadati</taxon>
        <taxon>Pseudomonadota</taxon>
        <taxon>Gammaproteobacteria</taxon>
        <taxon>Oceanospirillales</taxon>
        <taxon>Terasakiispira</taxon>
    </lineage>
</organism>
<evidence type="ECO:0000313" key="1">
    <source>
        <dbReference type="EMBL" id="ODC04026.1"/>
    </source>
</evidence>
<keyword evidence="2" id="KW-1185">Reference proteome</keyword>
<dbReference type="Pfam" id="PF20383">
    <property type="entry name" value="DUF6678"/>
    <property type="match status" value="1"/>
</dbReference>
<dbReference type="OrthoDB" id="6198648at2"/>
<gene>
    <name evidence="1" type="ORF">BFW38_11245</name>
</gene>